<dbReference type="SMART" id="SM00342">
    <property type="entry name" value="HTH_ARAC"/>
    <property type="match status" value="1"/>
</dbReference>
<feature type="domain" description="HTH araC/xylS-type" evidence="4">
    <location>
        <begin position="188"/>
        <end position="286"/>
    </location>
</feature>
<dbReference type="Pfam" id="PF22200">
    <property type="entry name" value="ExsA_N"/>
    <property type="match status" value="1"/>
</dbReference>
<dbReference type="Pfam" id="PF12833">
    <property type="entry name" value="HTH_18"/>
    <property type="match status" value="1"/>
</dbReference>
<name>A0A848IVS1_9BACT</name>
<protein>
    <submittedName>
        <fullName evidence="5">Helix-turn-helix transcriptional regulator</fullName>
    </submittedName>
</protein>
<dbReference type="InterPro" id="IPR018062">
    <property type="entry name" value="HTH_AraC-typ_CS"/>
</dbReference>
<dbReference type="SUPFAM" id="SSF51215">
    <property type="entry name" value="Regulatory protein AraC"/>
    <property type="match status" value="1"/>
</dbReference>
<evidence type="ECO:0000313" key="6">
    <source>
        <dbReference type="Proteomes" id="UP000559010"/>
    </source>
</evidence>
<keyword evidence="6" id="KW-1185">Reference proteome</keyword>
<accession>A0A848IVS1</accession>
<dbReference type="SUPFAM" id="SSF46689">
    <property type="entry name" value="Homeodomain-like"/>
    <property type="match status" value="2"/>
</dbReference>
<dbReference type="GO" id="GO:0003700">
    <property type="term" value="F:DNA-binding transcription factor activity"/>
    <property type="evidence" value="ECO:0007669"/>
    <property type="project" value="InterPro"/>
</dbReference>
<evidence type="ECO:0000259" key="4">
    <source>
        <dbReference type="PROSITE" id="PS01124"/>
    </source>
</evidence>
<dbReference type="InterPro" id="IPR054015">
    <property type="entry name" value="ExsA-like_N"/>
</dbReference>
<evidence type="ECO:0000256" key="2">
    <source>
        <dbReference type="ARBA" id="ARBA00023125"/>
    </source>
</evidence>
<proteinExistence type="predicted"/>
<dbReference type="GO" id="GO:0043565">
    <property type="term" value="F:sequence-specific DNA binding"/>
    <property type="evidence" value="ECO:0007669"/>
    <property type="project" value="InterPro"/>
</dbReference>
<keyword evidence="1" id="KW-0805">Transcription regulation</keyword>
<keyword evidence="2" id="KW-0238">DNA-binding</keyword>
<organism evidence="5 6">
    <name type="scientific">Marinigracilibium pacificum</name>
    <dbReference type="NCBI Taxonomy" id="2729599"/>
    <lineage>
        <taxon>Bacteria</taxon>
        <taxon>Pseudomonadati</taxon>
        <taxon>Bacteroidota</taxon>
        <taxon>Cytophagia</taxon>
        <taxon>Cytophagales</taxon>
        <taxon>Flammeovirgaceae</taxon>
        <taxon>Marinigracilibium</taxon>
    </lineage>
</organism>
<evidence type="ECO:0000313" key="5">
    <source>
        <dbReference type="EMBL" id="NMM47786.1"/>
    </source>
</evidence>
<dbReference type="InterPro" id="IPR037923">
    <property type="entry name" value="HTH-like"/>
</dbReference>
<comment type="caution">
    <text evidence="5">The sequence shown here is derived from an EMBL/GenBank/DDBJ whole genome shotgun (WGS) entry which is preliminary data.</text>
</comment>
<dbReference type="PROSITE" id="PS01124">
    <property type="entry name" value="HTH_ARAC_FAMILY_2"/>
    <property type="match status" value="1"/>
</dbReference>
<dbReference type="PRINTS" id="PR00032">
    <property type="entry name" value="HTHARAC"/>
</dbReference>
<dbReference type="Gene3D" id="1.10.10.60">
    <property type="entry name" value="Homeodomain-like"/>
    <property type="match status" value="2"/>
</dbReference>
<dbReference type="EMBL" id="JABBNU010000003">
    <property type="protein sequence ID" value="NMM47786.1"/>
    <property type="molecule type" value="Genomic_DNA"/>
</dbReference>
<dbReference type="PROSITE" id="PS00041">
    <property type="entry name" value="HTH_ARAC_FAMILY_1"/>
    <property type="match status" value="1"/>
</dbReference>
<dbReference type="InterPro" id="IPR020449">
    <property type="entry name" value="Tscrpt_reg_AraC-type_HTH"/>
</dbReference>
<dbReference type="PANTHER" id="PTHR43280:SF2">
    <property type="entry name" value="HTH-TYPE TRANSCRIPTIONAL REGULATOR EXSA"/>
    <property type="match status" value="1"/>
</dbReference>
<dbReference type="Proteomes" id="UP000559010">
    <property type="component" value="Unassembled WGS sequence"/>
</dbReference>
<reference evidence="5 6" key="1">
    <citation type="submission" date="2020-04" db="EMBL/GenBank/DDBJ databases">
        <title>Flammeovirgaceae bacterium KN852 isolated from deep sea.</title>
        <authorList>
            <person name="Zhang D.-C."/>
        </authorList>
    </citation>
    <scope>NUCLEOTIDE SEQUENCE [LARGE SCALE GENOMIC DNA]</scope>
    <source>
        <strain evidence="5 6">KN852</strain>
    </source>
</reference>
<dbReference type="InterPro" id="IPR018060">
    <property type="entry name" value="HTH_AraC"/>
</dbReference>
<gene>
    <name evidence="5" type="ORF">HH304_05190</name>
</gene>
<evidence type="ECO:0000256" key="3">
    <source>
        <dbReference type="ARBA" id="ARBA00023163"/>
    </source>
</evidence>
<dbReference type="AlphaFoldDB" id="A0A848IVS1"/>
<dbReference type="InterPro" id="IPR009057">
    <property type="entry name" value="Homeodomain-like_sf"/>
</dbReference>
<dbReference type="PANTHER" id="PTHR43280">
    <property type="entry name" value="ARAC-FAMILY TRANSCRIPTIONAL REGULATOR"/>
    <property type="match status" value="1"/>
</dbReference>
<evidence type="ECO:0000256" key="1">
    <source>
        <dbReference type="ARBA" id="ARBA00023015"/>
    </source>
</evidence>
<keyword evidence="3" id="KW-0804">Transcription</keyword>
<sequence length="292" mass="34325">MVDIYRYFKSNPDLNKVVGNNYLFVEYKCPLDVEDYKFWSDSHMITYVISGKKDWISKNNVFQITGGDALFIKKGVYQTKQYFDVDYCVMMFLLNDDFIAEFIREYQNNYKKKIPKMPICEQELFRINTGETIESLIISVFNYLKQAQTLPQELIEIKFKELLINILIDPKNSSLTNFLLTCNQSAKADMESTMLNNFTYDLSIEEFARLCGRSLSTFKRDFKKYYGDTPANWLKAQRLTYAISLMQNPDLSIGDICYESGFKNLSHFNKVFKEKFNLPPGQYRSNLQKMIV</sequence>